<dbReference type="GO" id="GO:0005524">
    <property type="term" value="F:ATP binding"/>
    <property type="evidence" value="ECO:0007669"/>
    <property type="project" value="UniProtKB-KW"/>
</dbReference>
<keyword evidence="2" id="KW-0067">ATP-binding</keyword>
<proteinExistence type="predicted"/>
<dbReference type="Pfam" id="PF01695">
    <property type="entry name" value="IstB_IS21"/>
    <property type="match status" value="1"/>
</dbReference>
<evidence type="ECO:0000313" key="3">
    <source>
        <dbReference type="Proteomes" id="UP001470023"/>
    </source>
</evidence>
<feature type="domain" description="IstB-like ATP-binding" evidence="1">
    <location>
        <begin position="14"/>
        <end position="116"/>
    </location>
</feature>
<dbReference type="EMBL" id="JBEPAZ010000076">
    <property type="protein sequence ID" value="MER6433956.1"/>
    <property type="molecule type" value="Genomic_DNA"/>
</dbReference>
<dbReference type="RefSeq" id="WP_352065896.1">
    <property type="nucleotide sequence ID" value="NZ_JBEPAZ010000076.1"/>
</dbReference>
<reference evidence="2 3" key="1">
    <citation type="submission" date="2024-06" db="EMBL/GenBank/DDBJ databases">
        <title>The Natural Products Discovery Center: Release of the First 8490 Sequenced Strains for Exploring Actinobacteria Biosynthetic Diversity.</title>
        <authorList>
            <person name="Kalkreuter E."/>
            <person name="Kautsar S.A."/>
            <person name="Yang D."/>
            <person name="Bader C.D."/>
            <person name="Teijaro C.N."/>
            <person name="Fluegel L."/>
            <person name="Davis C.M."/>
            <person name="Simpson J.R."/>
            <person name="Lauterbach L."/>
            <person name="Steele A.D."/>
            <person name="Gui C."/>
            <person name="Meng S."/>
            <person name="Li G."/>
            <person name="Viehrig K."/>
            <person name="Ye F."/>
            <person name="Su P."/>
            <person name="Kiefer A.F."/>
            <person name="Nichols A."/>
            <person name="Cepeda A.J."/>
            <person name="Yan W."/>
            <person name="Fan B."/>
            <person name="Jiang Y."/>
            <person name="Adhikari A."/>
            <person name="Zheng C.-J."/>
            <person name="Schuster L."/>
            <person name="Cowan T.M."/>
            <person name="Smanski M.J."/>
            <person name="Chevrette M.G."/>
            <person name="De Carvalho L.P.S."/>
            <person name="Shen B."/>
        </authorList>
    </citation>
    <scope>NUCLEOTIDE SEQUENCE [LARGE SCALE GENOMIC DNA]</scope>
    <source>
        <strain evidence="2 3">NPDC001166</strain>
    </source>
</reference>
<keyword evidence="3" id="KW-1185">Reference proteome</keyword>
<organism evidence="2 3">
    <name type="scientific">Streptomyces sp. 900105245</name>
    <dbReference type="NCBI Taxonomy" id="3154379"/>
    <lineage>
        <taxon>Bacteria</taxon>
        <taxon>Bacillati</taxon>
        <taxon>Actinomycetota</taxon>
        <taxon>Actinomycetes</taxon>
        <taxon>Kitasatosporales</taxon>
        <taxon>Streptomycetaceae</taxon>
        <taxon>Streptomyces</taxon>
    </lineage>
</organism>
<gene>
    <name evidence="2" type="ORF">ABT272_40580</name>
</gene>
<evidence type="ECO:0000259" key="1">
    <source>
        <dbReference type="Pfam" id="PF01695"/>
    </source>
</evidence>
<evidence type="ECO:0000313" key="2">
    <source>
        <dbReference type="EMBL" id="MER6433956.1"/>
    </source>
</evidence>
<sequence length="117" mass="13479">MNELPIASERLAACRDLRLPAFRERFVELAATARREQSSYKQFLLDLLQIEVADRDIRRQQRPVRAAKFPRPKRLEDFDYDRNPNVLPETIGDLKSSAWVREGRPLVLIGDSGTGKS</sequence>
<comment type="caution">
    <text evidence="2">The sequence shown here is derived from an EMBL/GenBank/DDBJ whole genome shotgun (WGS) entry which is preliminary data.</text>
</comment>
<protein>
    <submittedName>
        <fullName evidence="2">ATP-binding protein</fullName>
    </submittedName>
</protein>
<dbReference type="Proteomes" id="UP001470023">
    <property type="component" value="Unassembled WGS sequence"/>
</dbReference>
<accession>A0ABV1UL75</accession>
<name>A0ABV1UL75_9ACTN</name>
<dbReference type="InterPro" id="IPR002611">
    <property type="entry name" value="IstB_ATP-bd"/>
</dbReference>
<keyword evidence="2" id="KW-0547">Nucleotide-binding</keyword>